<evidence type="ECO:0000259" key="6">
    <source>
        <dbReference type="Pfam" id="PF13473"/>
    </source>
</evidence>
<feature type="compositionally biased region" description="Gly residues" evidence="4">
    <location>
        <begin position="32"/>
        <end position="48"/>
    </location>
</feature>
<dbReference type="InterPro" id="IPR008972">
    <property type="entry name" value="Cupredoxin"/>
</dbReference>
<feature type="region of interest" description="Disordered" evidence="4">
    <location>
        <begin position="24"/>
        <end position="49"/>
    </location>
</feature>
<comment type="caution">
    <text evidence="7">The sequence shown here is derived from an EMBL/GenBank/DDBJ whole genome shotgun (WGS) entry which is preliminary data.</text>
</comment>
<keyword evidence="2" id="KW-0479">Metal-binding</keyword>
<dbReference type="InterPro" id="IPR051403">
    <property type="entry name" value="NosZ/Cyto_c_oxidase_sub2"/>
</dbReference>
<keyword evidence="3" id="KW-0186">Copper</keyword>
<feature type="signal peptide" evidence="5">
    <location>
        <begin position="1"/>
        <end position="21"/>
    </location>
</feature>
<accession>A0A9X1WMA6</accession>
<name>A0A9X1WMA6_9BACL</name>
<evidence type="ECO:0000256" key="2">
    <source>
        <dbReference type="ARBA" id="ARBA00022723"/>
    </source>
</evidence>
<dbReference type="SUPFAM" id="SSF49503">
    <property type="entry name" value="Cupredoxins"/>
    <property type="match status" value="1"/>
</dbReference>
<dbReference type="PANTHER" id="PTHR42838">
    <property type="entry name" value="CYTOCHROME C OXIDASE SUBUNIT II"/>
    <property type="match status" value="1"/>
</dbReference>
<sequence length="136" mass="14216">MKRWMTFGLTMLLVFALSACGSKTTSNPPGTTTGGTTTGGTTTGGTTAGGAQDIKVTATNFQFSPAEIKVKKGDKVKITLQNKEGAHGFEIPDFKVNLQKDGSAEFTADKAGTHEFHCSVMCGAGHDNMVGKIIVE</sequence>
<keyword evidence="8" id="KW-1185">Reference proteome</keyword>
<keyword evidence="5" id="KW-0732">Signal</keyword>
<dbReference type="RefSeq" id="WP_244721670.1">
    <property type="nucleotide sequence ID" value="NZ_JALIRP010000002.1"/>
</dbReference>
<dbReference type="Proteomes" id="UP001139347">
    <property type="component" value="Unassembled WGS sequence"/>
</dbReference>
<dbReference type="InterPro" id="IPR028096">
    <property type="entry name" value="EfeO_Cupredoxin"/>
</dbReference>
<feature type="domain" description="EfeO-type cupredoxin-like" evidence="6">
    <location>
        <begin position="48"/>
        <end position="135"/>
    </location>
</feature>
<evidence type="ECO:0000256" key="4">
    <source>
        <dbReference type="SAM" id="MobiDB-lite"/>
    </source>
</evidence>
<dbReference type="Gene3D" id="2.60.40.420">
    <property type="entry name" value="Cupredoxins - blue copper proteins"/>
    <property type="match status" value="1"/>
</dbReference>
<reference evidence="7" key="1">
    <citation type="submission" date="2022-04" db="EMBL/GenBank/DDBJ databases">
        <title>Paenibacillus mangrovi sp. nov., a novel endophytic bacterium isolated from bark of Kandelia candel.</title>
        <authorList>
            <person name="Tuo L."/>
        </authorList>
    </citation>
    <scope>NUCLEOTIDE SEQUENCE</scope>
    <source>
        <strain evidence="7">KQZ6P-2</strain>
    </source>
</reference>
<dbReference type="Pfam" id="PF13473">
    <property type="entry name" value="Cupredoxin_1"/>
    <property type="match status" value="1"/>
</dbReference>
<dbReference type="GO" id="GO:0030313">
    <property type="term" value="C:cell envelope"/>
    <property type="evidence" value="ECO:0007669"/>
    <property type="project" value="UniProtKB-SubCell"/>
</dbReference>
<evidence type="ECO:0000256" key="5">
    <source>
        <dbReference type="SAM" id="SignalP"/>
    </source>
</evidence>
<evidence type="ECO:0000256" key="1">
    <source>
        <dbReference type="ARBA" id="ARBA00004196"/>
    </source>
</evidence>
<evidence type="ECO:0000256" key="3">
    <source>
        <dbReference type="ARBA" id="ARBA00023008"/>
    </source>
</evidence>
<evidence type="ECO:0000313" key="8">
    <source>
        <dbReference type="Proteomes" id="UP001139347"/>
    </source>
</evidence>
<evidence type="ECO:0000313" key="7">
    <source>
        <dbReference type="EMBL" id="MCJ8011256.1"/>
    </source>
</evidence>
<gene>
    <name evidence="7" type="ORF">MUG84_05775</name>
</gene>
<comment type="subcellular location">
    <subcellularLocation>
        <location evidence="1">Cell envelope</location>
    </subcellularLocation>
</comment>
<proteinExistence type="predicted"/>
<protein>
    <submittedName>
        <fullName evidence="7">Cupredoxin domain-containing protein</fullName>
    </submittedName>
</protein>
<dbReference type="EMBL" id="JALIRP010000002">
    <property type="protein sequence ID" value="MCJ8011256.1"/>
    <property type="molecule type" value="Genomic_DNA"/>
</dbReference>
<organism evidence="7 8">
    <name type="scientific">Paenibacillus mangrovi</name>
    <dbReference type="NCBI Taxonomy" id="2931978"/>
    <lineage>
        <taxon>Bacteria</taxon>
        <taxon>Bacillati</taxon>
        <taxon>Bacillota</taxon>
        <taxon>Bacilli</taxon>
        <taxon>Bacillales</taxon>
        <taxon>Paenibacillaceae</taxon>
        <taxon>Paenibacillus</taxon>
    </lineage>
</organism>
<dbReference type="PROSITE" id="PS51257">
    <property type="entry name" value="PROKAR_LIPOPROTEIN"/>
    <property type="match status" value="1"/>
</dbReference>
<dbReference type="GO" id="GO:0046872">
    <property type="term" value="F:metal ion binding"/>
    <property type="evidence" value="ECO:0007669"/>
    <property type="project" value="UniProtKB-KW"/>
</dbReference>
<dbReference type="AlphaFoldDB" id="A0A9X1WMA6"/>
<feature type="chain" id="PRO_5040862502" evidence="5">
    <location>
        <begin position="22"/>
        <end position="136"/>
    </location>
</feature>
<dbReference type="PANTHER" id="PTHR42838:SF2">
    <property type="entry name" value="NITROUS-OXIDE REDUCTASE"/>
    <property type="match status" value="1"/>
</dbReference>